<dbReference type="STRING" id="880071.Fleli_2552"/>
<evidence type="ECO:0000313" key="8">
    <source>
        <dbReference type="EMBL" id="AFM04916.1"/>
    </source>
</evidence>
<dbReference type="Pfam" id="PF13396">
    <property type="entry name" value="PLDc_N"/>
    <property type="match status" value="1"/>
</dbReference>
<evidence type="ECO:0000256" key="6">
    <source>
        <dbReference type="SAM" id="Phobius"/>
    </source>
</evidence>
<sequence>MFTILLANAFSAISGGLGGVISLLYAIFVIYGLYRVWTSPSSMGTKVLWSVAIFFLPFLGTILYFVIGD</sequence>
<evidence type="ECO:0000256" key="5">
    <source>
        <dbReference type="ARBA" id="ARBA00023136"/>
    </source>
</evidence>
<feature type="domain" description="Cardiolipin synthase N-terminal" evidence="7">
    <location>
        <begin position="27"/>
        <end position="68"/>
    </location>
</feature>
<dbReference type="EMBL" id="CP003345">
    <property type="protein sequence ID" value="AFM04916.1"/>
    <property type="molecule type" value="Genomic_DNA"/>
</dbReference>
<keyword evidence="5 6" id="KW-0472">Membrane</keyword>
<dbReference type="InterPro" id="IPR027379">
    <property type="entry name" value="CLS_N"/>
</dbReference>
<evidence type="ECO:0000313" key="9">
    <source>
        <dbReference type="Proteomes" id="UP000006054"/>
    </source>
</evidence>
<dbReference type="Proteomes" id="UP000006054">
    <property type="component" value="Chromosome"/>
</dbReference>
<evidence type="ECO:0000259" key="7">
    <source>
        <dbReference type="Pfam" id="PF13396"/>
    </source>
</evidence>
<reference evidence="9" key="1">
    <citation type="submission" date="2012-06" db="EMBL/GenBank/DDBJ databases">
        <title>The complete genome of Flexibacter litoralis DSM 6794.</title>
        <authorList>
            <person name="Lucas S."/>
            <person name="Copeland A."/>
            <person name="Lapidus A."/>
            <person name="Glavina del Rio T."/>
            <person name="Dalin E."/>
            <person name="Tice H."/>
            <person name="Bruce D."/>
            <person name="Goodwin L."/>
            <person name="Pitluck S."/>
            <person name="Peters L."/>
            <person name="Ovchinnikova G."/>
            <person name="Lu M."/>
            <person name="Kyrpides N."/>
            <person name="Mavromatis K."/>
            <person name="Ivanova N."/>
            <person name="Brettin T."/>
            <person name="Detter J.C."/>
            <person name="Han C."/>
            <person name="Larimer F."/>
            <person name="Land M."/>
            <person name="Hauser L."/>
            <person name="Markowitz V."/>
            <person name="Cheng J.-F."/>
            <person name="Hugenholtz P."/>
            <person name="Woyke T."/>
            <person name="Wu D."/>
            <person name="Spring S."/>
            <person name="Lang E."/>
            <person name="Kopitz M."/>
            <person name="Brambilla E."/>
            <person name="Klenk H.-P."/>
            <person name="Eisen J.A."/>
        </authorList>
    </citation>
    <scope>NUCLEOTIDE SEQUENCE [LARGE SCALE GENOMIC DNA]</scope>
    <source>
        <strain evidence="9">ATCC 23117 / DSM 6794 / NBRC 15988 / NCIMB 1366 / Sio-4</strain>
    </source>
</reference>
<feature type="transmembrane region" description="Helical" evidence="6">
    <location>
        <begin position="46"/>
        <end position="67"/>
    </location>
</feature>
<dbReference type="HOGENOM" id="CLU_2769806_0_0_10"/>
<name>I4ALT1_BERLS</name>
<evidence type="ECO:0000256" key="4">
    <source>
        <dbReference type="ARBA" id="ARBA00022989"/>
    </source>
</evidence>
<evidence type="ECO:0000256" key="3">
    <source>
        <dbReference type="ARBA" id="ARBA00022692"/>
    </source>
</evidence>
<accession>I4ALT1</accession>
<feature type="transmembrane region" description="Helical" evidence="6">
    <location>
        <begin position="12"/>
        <end position="34"/>
    </location>
</feature>
<keyword evidence="9" id="KW-1185">Reference proteome</keyword>
<proteinExistence type="predicted"/>
<gene>
    <name evidence="8" type="ordered locus">Fleli_2552</name>
</gene>
<keyword evidence="2" id="KW-1003">Cell membrane</keyword>
<dbReference type="OrthoDB" id="1123412at2"/>
<dbReference type="KEGG" id="fli:Fleli_2552"/>
<dbReference type="AlphaFoldDB" id="I4ALT1"/>
<comment type="subcellular location">
    <subcellularLocation>
        <location evidence="1">Cell membrane</location>
        <topology evidence="1">Multi-pass membrane protein</topology>
    </subcellularLocation>
</comment>
<protein>
    <recommendedName>
        <fullName evidence="7">Cardiolipin synthase N-terminal domain-containing protein</fullName>
    </recommendedName>
</protein>
<organism evidence="8 9">
    <name type="scientific">Bernardetia litoralis (strain ATCC 23117 / DSM 6794 / NBRC 15988 / NCIMB 1366 / Fx l1 / Sio-4)</name>
    <name type="common">Flexibacter litoralis</name>
    <dbReference type="NCBI Taxonomy" id="880071"/>
    <lineage>
        <taxon>Bacteria</taxon>
        <taxon>Pseudomonadati</taxon>
        <taxon>Bacteroidota</taxon>
        <taxon>Cytophagia</taxon>
        <taxon>Cytophagales</taxon>
        <taxon>Bernardetiaceae</taxon>
        <taxon>Bernardetia</taxon>
    </lineage>
</organism>
<dbReference type="RefSeq" id="WP_014798353.1">
    <property type="nucleotide sequence ID" value="NC_018018.1"/>
</dbReference>
<keyword evidence="4 6" id="KW-1133">Transmembrane helix</keyword>
<evidence type="ECO:0000256" key="2">
    <source>
        <dbReference type="ARBA" id="ARBA00022475"/>
    </source>
</evidence>
<evidence type="ECO:0000256" key="1">
    <source>
        <dbReference type="ARBA" id="ARBA00004651"/>
    </source>
</evidence>
<dbReference type="GO" id="GO:0005886">
    <property type="term" value="C:plasma membrane"/>
    <property type="evidence" value="ECO:0007669"/>
    <property type="project" value="UniProtKB-SubCell"/>
</dbReference>
<keyword evidence="3 6" id="KW-0812">Transmembrane</keyword>